<dbReference type="eggNOG" id="COG3774">
    <property type="taxonomic scope" value="Bacteria"/>
</dbReference>
<reference evidence="1 2" key="1">
    <citation type="submission" date="2014-04" db="EMBL/GenBank/DDBJ databases">
        <title>Characterization and application of a salt tolerant electro-active bacterium.</title>
        <authorList>
            <person name="Yang L."/>
            <person name="Wei S."/>
            <person name="Tay Q.X.M."/>
        </authorList>
    </citation>
    <scope>NUCLEOTIDE SEQUENCE [LARGE SCALE GENOMIC DNA]</scope>
    <source>
        <strain evidence="1 2">LY1</strain>
    </source>
</reference>
<proteinExistence type="predicted"/>
<dbReference type="Proteomes" id="UP000027821">
    <property type="component" value="Unassembled WGS sequence"/>
</dbReference>
<gene>
    <name evidence="1" type="ORF">EL17_00630</name>
</gene>
<dbReference type="AlphaFoldDB" id="A0A074L6D9"/>
<comment type="caution">
    <text evidence="1">The sequence shown here is derived from an EMBL/GenBank/DDBJ whole genome shotgun (WGS) entry which is preliminary data.</text>
</comment>
<name>A0A074L6D9_9BACT</name>
<keyword evidence="2" id="KW-1185">Reference proteome</keyword>
<evidence type="ECO:0000313" key="2">
    <source>
        <dbReference type="Proteomes" id="UP000027821"/>
    </source>
</evidence>
<dbReference type="PANTHER" id="PTHR32385:SF15">
    <property type="entry name" value="INOSITOL PHOSPHOCERAMIDE MANNOSYLTRANSFERASE 1"/>
    <property type="match status" value="1"/>
</dbReference>
<organism evidence="1 2">
    <name type="scientific">Anditalea andensis</name>
    <dbReference type="NCBI Taxonomy" id="1048983"/>
    <lineage>
        <taxon>Bacteria</taxon>
        <taxon>Pseudomonadati</taxon>
        <taxon>Bacteroidota</taxon>
        <taxon>Cytophagia</taxon>
        <taxon>Cytophagales</taxon>
        <taxon>Cytophagaceae</taxon>
        <taxon>Anditalea</taxon>
    </lineage>
</organism>
<dbReference type="GO" id="GO:0000030">
    <property type="term" value="F:mannosyltransferase activity"/>
    <property type="evidence" value="ECO:0007669"/>
    <property type="project" value="TreeGrafter"/>
</dbReference>
<dbReference type="GO" id="GO:0016020">
    <property type="term" value="C:membrane"/>
    <property type="evidence" value="ECO:0007669"/>
    <property type="project" value="GOC"/>
</dbReference>
<dbReference type="OrthoDB" id="5354021at2"/>
<dbReference type="InterPro" id="IPR029044">
    <property type="entry name" value="Nucleotide-diphossugar_trans"/>
</dbReference>
<dbReference type="PANTHER" id="PTHR32385">
    <property type="entry name" value="MANNOSYL PHOSPHORYLINOSITOL CERAMIDE SYNTHASE"/>
    <property type="match status" value="1"/>
</dbReference>
<dbReference type="RefSeq" id="WP_035069492.1">
    <property type="nucleotide sequence ID" value="NZ_JMIH01000011.1"/>
</dbReference>
<sequence length="238" mass="27485">MNNIVQSLWISEQMPQLQRLCLESFLKNNTEYYLYTYCEVKGLPDGVVLMDANAIIPKEFIFVDRFNSYATFADWFRVKLLYTIGGWWVDADVVCLKEFVSTEDYVFATEISNNNPVICNCVMKSPKNSPVLNAVLHTVEQNLSGRNYKTISWREIGALALVDGIMDFSLLKYVVSPEVFCPIDYKNYQYIAGNKKIIVPTETYGVHLWNQMWVWNNMDPSVIIDSASFLKRFVVEDS</sequence>
<evidence type="ECO:0008006" key="3">
    <source>
        <dbReference type="Google" id="ProtNLM"/>
    </source>
</evidence>
<dbReference type="GO" id="GO:0051999">
    <property type="term" value="P:mannosyl-inositol phosphorylceramide biosynthetic process"/>
    <property type="evidence" value="ECO:0007669"/>
    <property type="project" value="TreeGrafter"/>
</dbReference>
<dbReference type="EMBL" id="JMIH01000011">
    <property type="protein sequence ID" value="KEO75403.1"/>
    <property type="molecule type" value="Genomic_DNA"/>
</dbReference>
<protein>
    <recommendedName>
        <fullName evidence="3">Alpha 1,4-glycosyltransferase domain-containing protein</fullName>
    </recommendedName>
</protein>
<dbReference type="Pfam" id="PF05704">
    <property type="entry name" value="Caps_synth"/>
    <property type="match status" value="1"/>
</dbReference>
<dbReference type="InterPro" id="IPR051706">
    <property type="entry name" value="Glycosyltransferase_domain"/>
</dbReference>
<dbReference type="InterPro" id="IPR008441">
    <property type="entry name" value="AfumC-like_glycosyl_Trfase"/>
</dbReference>
<accession>A0A074L6D9</accession>
<evidence type="ECO:0000313" key="1">
    <source>
        <dbReference type="EMBL" id="KEO75403.1"/>
    </source>
</evidence>
<dbReference type="SUPFAM" id="SSF53448">
    <property type="entry name" value="Nucleotide-diphospho-sugar transferases"/>
    <property type="match status" value="1"/>
</dbReference>
<dbReference type="Gene3D" id="3.90.550.20">
    <property type="match status" value="1"/>
</dbReference>